<evidence type="ECO:0000313" key="2">
    <source>
        <dbReference type="Proteomes" id="UP001305815"/>
    </source>
</evidence>
<keyword evidence="2" id="KW-1185">Reference proteome</keyword>
<organism evidence="1 2">
    <name type="scientific">Claveliimonas bilis</name>
    <dbReference type="NCBI Taxonomy" id="3028070"/>
    <lineage>
        <taxon>Bacteria</taxon>
        <taxon>Bacillati</taxon>
        <taxon>Bacillota</taxon>
        <taxon>Clostridia</taxon>
        <taxon>Lachnospirales</taxon>
        <taxon>Lachnospiraceae</taxon>
        <taxon>Claveliimonas</taxon>
    </lineage>
</organism>
<evidence type="ECO:0000313" key="1">
    <source>
        <dbReference type="EMBL" id="BDZ77058.1"/>
    </source>
</evidence>
<name>A0ABM8I275_9FIRM</name>
<proteinExistence type="predicted"/>
<protein>
    <submittedName>
        <fullName evidence="1">Uncharacterized protein</fullName>
    </submittedName>
</protein>
<sequence length="480" mass="55603">MKNSETEAIKLNIREQTKILNDVRNTKAYKAVEGYHFLKGQKGIGKIQKTGEVLKHICCQADKRIQSQDPLEAVLKMQAEGEEQINSLGVELTEYQGCMQILSKILEVKNTERKVICVFAPYEMMDQPDGYARRIKNIDDLLGDRMLRIYIAKSSVVNAVLPECSEKSGNYISIRYNDLKKQHCDFVTIIAHLVGSVYIHSVYQAMLSVAQDRNIIKLYDFHGVVPEELAFMGMEKEAEYYSKQEAELINNSNYIIIANQAMKEHILSKYPGCKSEFILMPMNNDDNNLDLMSTQTDKSEIKQMKEIVEMPRVIYSGGLQKWQLIPEMQDAIYNNRDKCEYHLYVSNPDEFMKLWGDREIPKKWEVTTKTAEELKEAYGNAQYGFVLRDDIVVNKVACPTKIIDYIKYDIIPIMKTVHIGDFGQYGLEYLSVEDFLAERFPTEEERLEMCSKNRRIINKIFEEYQIGRNMVKKIIIEQNG</sequence>
<dbReference type="EMBL" id="AP027742">
    <property type="protein sequence ID" value="BDZ77058.1"/>
    <property type="molecule type" value="Genomic_DNA"/>
</dbReference>
<accession>A0ABM8I275</accession>
<dbReference type="Proteomes" id="UP001305815">
    <property type="component" value="Chromosome"/>
</dbReference>
<dbReference type="RefSeq" id="WP_316266711.1">
    <property type="nucleotide sequence ID" value="NZ_AP027742.1"/>
</dbReference>
<reference evidence="2" key="1">
    <citation type="journal article" date="2023" name="Int. J. Syst. Evol. Microbiol.">
        <title>Claveliimonas bilis gen. nov., sp. nov., deoxycholic acid-producing bacteria isolated from human faeces, and reclassification of Sellimonas monacensis Zenner et al. 2021 as Claveliimonas monacensis comb. nov.</title>
        <authorList>
            <person name="Hisatomi A."/>
            <person name="Kastawa N.W.E.P.G."/>
            <person name="Song I."/>
            <person name="Ohkuma M."/>
            <person name="Fukiya S."/>
            <person name="Sakamoto M."/>
        </authorList>
    </citation>
    <scope>NUCLEOTIDE SEQUENCE [LARGE SCALE GENOMIC DNA]</scope>
    <source>
        <strain evidence="2">12BBH14</strain>
    </source>
</reference>
<gene>
    <name evidence="1" type="ORF">Lac1_12410</name>
</gene>